<dbReference type="Proteomes" id="UP001428341">
    <property type="component" value="Unassembled WGS sequence"/>
</dbReference>
<proteinExistence type="predicted"/>
<feature type="region of interest" description="Disordered" evidence="1">
    <location>
        <begin position="174"/>
        <end position="203"/>
    </location>
</feature>
<reference evidence="2 3" key="1">
    <citation type="submission" date="2024-05" db="EMBL/GenBank/DDBJ databases">
        <title>Haplotype-resolved chromosome-level genome assembly of Huyou (Citrus changshanensis).</title>
        <authorList>
            <person name="Miao C."/>
            <person name="Chen W."/>
            <person name="Wu Y."/>
            <person name="Wang L."/>
            <person name="Zhao S."/>
            <person name="Grierson D."/>
            <person name="Xu C."/>
            <person name="Chen K."/>
        </authorList>
    </citation>
    <scope>NUCLEOTIDE SEQUENCE [LARGE SCALE GENOMIC DNA]</scope>
    <source>
        <strain evidence="2">01-14</strain>
        <tissue evidence="2">Leaf</tissue>
    </source>
</reference>
<organism evidence="2 3">
    <name type="scientific">Citrus x changshan-huyou</name>
    <dbReference type="NCBI Taxonomy" id="2935761"/>
    <lineage>
        <taxon>Eukaryota</taxon>
        <taxon>Viridiplantae</taxon>
        <taxon>Streptophyta</taxon>
        <taxon>Embryophyta</taxon>
        <taxon>Tracheophyta</taxon>
        <taxon>Spermatophyta</taxon>
        <taxon>Magnoliopsida</taxon>
        <taxon>eudicotyledons</taxon>
        <taxon>Gunneridae</taxon>
        <taxon>Pentapetalae</taxon>
        <taxon>rosids</taxon>
        <taxon>malvids</taxon>
        <taxon>Sapindales</taxon>
        <taxon>Rutaceae</taxon>
        <taxon>Aurantioideae</taxon>
        <taxon>Citrus</taxon>
    </lineage>
</organism>
<dbReference type="AlphaFoldDB" id="A0AAP0Q9I2"/>
<dbReference type="PANTHER" id="PTHR33223">
    <property type="entry name" value="CCHC-TYPE DOMAIN-CONTAINING PROTEIN"/>
    <property type="match status" value="1"/>
</dbReference>
<feature type="compositionally biased region" description="Basic and acidic residues" evidence="1">
    <location>
        <begin position="193"/>
        <end position="203"/>
    </location>
</feature>
<dbReference type="PANTHER" id="PTHR33223:SF10">
    <property type="entry name" value="AMINOTRANSFERASE-LIKE PLANT MOBILE DOMAIN-CONTAINING PROTEIN"/>
    <property type="match status" value="1"/>
</dbReference>
<evidence type="ECO:0000256" key="1">
    <source>
        <dbReference type="SAM" id="MobiDB-lite"/>
    </source>
</evidence>
<evidence type="ECO:0000313" key="2">
    <source>
        <dbReference type="EMBL" id="KAK9175054.1"/>
    </source>
</evidence>
<name>A0AAP0Q9I2_9ROSI</name>
<dbReference type="EMBL" id="JBCGBO010000025">
    <property type="protein sequence ID" value="KAK9175054.1"/>
    <property type="molecule type" value="Genomic_DNA"/>
</dbReference>
<sequence>MASTTDDAAIAALKINATPFVESIIFAPKSKTFQAPNFQQFNGKTNHEDHLNYYKQKLAFETDDDATLSKVFPTSLTGPALNWLCGLPPNSGENERVKDFLFRFNQEMTLIRKVDTEVAVAAFSKVVNLNTEYGKYILKKNFKTMELINLKSQQYMRLEDNEALQQQMAAKVFVTPPSTPQGGGKRPIPQYTEEAKKRRKPDE</sequence>
<accession>A0AAP0Q9I2</accession>
<keyword evidence="3" id="KW-1185">Reference proteome</keyword>
<evidence type="ECO:0008006" key="4">
    <source>
        <dbReference type="Google" id="ProtNLM"/>
    </source>
</evidence>
<evidence type="ECO:0000313" key="3">
    <source>
        <dbReference type="Proteomes" id="UP001428341"/>
    </source>
</evidence>
<protein>
    <recommendedName>
        <fullName evidence="4">Retrotransposon gag domain-containing protein</fullName>
    </recommendedName>
</protein>
<gene>
    <name evidence="2" type="ORF">WN944_027059</name>
</gene>
<comment type="caution">
    <text evidence="2">The sequence shown here is derived from an EMBL/GenBank/DDBJ whole genome shotgun (WGS) entry which is preliminary data.</text>
</comment>